<feature type="compositionally biased region" description="Low complexity" evidence="2">
    <location>
        <begin position="844"/>
        <end position="859"/>
    </location>
</feature>
<dbReference type="Proteomes" id="UP000014680">
    <property type="component" value="Unassembled WGS sequence"/>
</dbReference>
<keyword evidence="1" id="KW-0853">WD repeat</keyword>
<dbReference type="InterPro" id="IPR015943">
    <property type="entry name" value="WD40/YVTN_repeat-like_dom_sf"/>
</dbReference>
<evidence type="ECO:0000256" key="1">
    <source>
        <dbReference type="PROSITE-ProRule" id="PRU00221"/>
    </source>
</evidence>
<accession>A0A0A1U4L2</accession>
<dbReference type="SUPFAM" id="SSF50978">
    <property type="entry name" value="WD40 repeat-like"/>
    <property type="match status" value="2"/>
</dbReference>
<dbReference type="GO" id="GO:0032040">
    <property type="term" value="C:small-subunit processome"/>
    <property type="evidence" value="ECO:0007669"/>
    <property type="project" value="TreeGrafter"/>
</dbReference>
<evidence type="ECO:0000313" key="3">
    <source>
        <dbReference type="EMBL" id="ELP89197.1"/>
    </source>
</evidence>
<dbReference type="VEuPathDB" id="AmoebaDB:EIN_485990"/>
<dbReference type="Pfam" id="PF00400">
    <property type="entry name" value="WD40"/>
    <property type="match status" value="3"/>
</dbReference>
<feature type="region of interest" description="Disordered" evidence="2">
    <location>
        <begin position="834"/>
        <end position="892"/>
    </location>
</feature>
<keyword evidence="4" id="KW-1185">Reference proteome</keyword>
<sequence length="892" mass="98842">MNKYELENVFGVFNTSGNMCFSSDSTTLYSCSGNRIHVTNLLTNTNSTFSSEARNKIRLLAVDSHDTMIVAVLQSREVELFSLATRNHLTTFESIFLITCVKFSPKFPLLAVGYEGKIEIWRMPILSQSTSLQPELQSVTTFPLEKVVSIQWMKHKVIFMTESNNVFMTDCKGSEPVRVADWSFPVVCSSLNENTLTLVSSAGALQTFEYDANTKTFEAKSKFAVGEVQKKIQSGDIGQEYAVFNVEGEVILYETTSYTKVHAYKTDTVTGETKLSPSGLLVAVGDPKTNYLTVYEWKTETYLMKAIGHQAKILCHTISPNGQFIATGDRSGAINVWNIGTGENVAHLNMRLDGDIGLDCAVHSMVFSPNSLSLISVGGNGKICVFDMVKKKCYRVLQAKCHELNGVVVEPRDGDIIAAYSSEDMVVFLYSVRTSKNLDELRGHSGPITDMCIHPVTSELMTTSWDKTARCVNFLSNSSIEIIDHPAEVMACSVNQSGSLYITSCRDGYLYLYDCEEKSQVGLLSCRNDLVGGVKLAALANGATMNEGTSYNSTQKMVVKEKYAGTVKFLSDNDEMVVIGGNSKFIVYYNIVSKVMIYKTKITEDMSYINMYDSIRNKMLRVVAAHSTKKEIYTESISVSPAGKTMAILTDAGVQMYTSGKHAFQPYCLTEAITPEAALQYLEEKQYLMAFVFALHLNDEGLIKTIFRTMPSEKFPGVAAHLPIALMPIALQMLQKELNGLLVHRAIYFTALLLQFHASNLLKPSTSLSQTAIPSSFEYLPHLRTLFKSIGSSYKAVSSQSQQTLALVNMCLNMPHFLKESEKKEEIKMEDIEIVPGNIEMKTSSENTSESSSEENVSTQMEVESGNSSENDSKHSEDESQSTSSNKMDESD</sequence>
<dbReference type="EMBL" id="KB206670">
    <property type="protein sequence ID" value="ELP89197.1"/>
    <property type="molecule type" value="Genomic_DNA"/>
</dbReference>
<reference evidence="3 4" key="1">
    <citation type="submission" date="2012-10" db="EMBL/GenBank/DDBJ databases">
        <authorList>
            <person name="Zafar N."/>
            <person name="Inman J."/>
            <person name="Hall N."/>
            <person name="Lorenzi H."/>
            <person name="Caler E."/>
        </authorList>
    </citation>
    <scope>NUCLEOTIDE SEQUENCE [LARGE SCALE GENOMIC DNA]</scope>
    <source>
        <strain evidence="3 4">IP1</strain>
    </source>
</reference>
<dbReference type="PANTHER" id="PTHR19858">
    <property type="entry name" value="WD40 REPEAT PROTEIN"/>
    <property type="match status" value="1"/>
</dbReference>
<dbReference type="OrthoDB" id="3142434at2759"/>
<dbReference type="PANTHER" id="PTHR19858:SF0">
    <property type="entry name" value="PERIODIC TRYPTOPHAN PROTEIN 2 HOMOLOG"/>
    <property type="match status" value="1"/>
</dbReference>
<feature type="repeat" description="WD" evidence="1">
    <location>
        <begin position="306"/>
        <end position="347"/>
    </location>
</feature>
<name>A0A0A1U4L2_ENTIV</name>
<organism evidence="3 4">
    <name type="scientific">Entamoeba invadens IP1</name>
    <dbReference type="NCBI Taxonomy" id="370355"/>
    <lineage>
        <taxon>Eukaryota</taxon>
        <taxon>Amoebozoa</taxon>
        <taxon>Evosea</taxon>
        <taxon>Archamoebae</taxon>
        <taxon>Mastigamoebida</taxon>
        <taxon>Entamoebidae</taxon>
        <taxon>Entamoeba</taxon>
    </lineage>
</organism>
<dbReference type="InterPro" id="IPR001680">
    <property type="entry name" value="WD40_rpt"/>
</dbReference>
<gene>
    <name evidence="3" type="ORF">EIN_485990</name>
</gene>
<dbReference type="OMA" id="VACEYIN"/>
<dbReference type="GO" id="GO:0000028">
    <property type="term" value="P:ribosomal small subunit assembly"/>
    <property type="evidence" value="ECO:0007669"/>
    <property type="project" value="TreeGrafter"/>
</dbReference>
<dbReference type="InterPro" id="IPR036322">
    <property type="entry name" value="WD40_repeat_dom_sf"/>
</dbReference>
<dbReference type="AlphaFoldDB" id="A0A0A1U4L2"/>
<feature type="compositionally biased region" description="Polar residues" evidence="2">
    <location>
        <begin position="860"/>
        <end position="870"/>
    </location>
</feature>
<evidence type="ECO:0000256" key="2">
    <source>
        <dbReference type="SAM" id="MobiDB-lite"/>
    </source>
</evidence>
<dbReference type="KEGG" id="eiv:EIN_485990"/>
<dbReference type="RefSeq" id="XP_004255968.1">
    <property type="nucleotide sequence ID" value="XM_004255920.1"/>
</dbReference>
<dbReference type="SMART" id="SM00320">
    <property type="entry name" value="WD40"/>
    <property type="match status" value="8"/>
</dbReference>
<dbReference type="GO" id="GO:0034388">
    <property type="term" value="C:Pwp2p-containing subcomplex of 90S preribosome"/>
    <property type="evidence" value="ECO:0007669"/>
    <property type="project" value="TreeGrafter"/>
</dbReference>
<proteinExistence type="predicted"/>
<dbReference type="PROSITE" id="PS50082">
    <property type="entry name" value="WD_REPEATS_2"/>
    <property type="match status" value="1"/>
</dbReference>
<evidence type="ECO:0000313" key="4">
    <source>
        <dbReference type="Proteomes" id="UP000014680"/>
    </source>
</evidence>
<dbReference type="GeneID" id="14888211"/>
<dbReference type="GO" id="GO:0000462">
    <property type="term" value="P:maturation of SSU-rRNA from tricistronic rRNA transcript (SSU-rRNA, 5.8S rRNA, LSU-rRNA)"/>
    <property type="evidence" value="ECO:0007669"/>
    <property type="project" value="TreeGrafter"/>
</dbReference>
<dbReference type="PROSITE" id="PS50294">
    <property type="entry name" value="WD_REPEATS_REGION"/>
    <property type="match status" value="1"/>
</dbReference>
<protein>
    <submittedName>
        <fullName evidence="3">WD-repeat protein, putative</fullName>
    </submittedName>
</protein>
<dbReference type="InterPro" id="IPR027145">
    <property type="entry name" value="PWP2"/>
</dbReference>
<dbReference type="Gene3D" id="2.130.10.10">
    <property type="entry name" value="YVTN repeat-like/Quinoprotein amine dehydrogenase"/>
    <property type="match status" value="3"/>
</dbReference>